<sequence length="327" mass="36172">MVAEVTQHCCDDFCKIQRPPTSAVLCILCIQLSERNKKYKYGVTEGTLLHSCGDWHYNCVTTQPLRIELTAKTACPALFNFGECFTARIFGLEGGLLCRCRPGTSDDVVVLILIISVGRCFPLGLGLPGPTSRFSPNPMSTTSRRPVSLCPPRLFTSRQIWIHARLLCLPTTSLPTQPTSASDRQTRFPFASPHQFVLLSLPPQPRAQARSPPRSPKHPALLPAISCRPVFPSPPSLDGTQSPRICMLLCLPSTVGAGPTWTGHLRHTDNLLIPSQAYLRIWFISPPFLEDLRFFRTTLLIITRSADSFIRTPIIPQVVGLSFVSRG</sequence>
<dbReference type="AlphaFoldDB" id="A0A3S5FGG5"/>
<dbReference type="EMBL" id="CAAALY010256624">
    <property type="protein sequence ID" value="VEL38015.1"/>
    <property type="molecule type" value="Genomic_DNA"/>
</dbReference>
<evidence type="ECO:0000313" key="1">
    <source>
        <dbReference type="EMBL" id="VEL38015.1"/>
    </source>
</evidence>
<evidence type="ECO:0000313" key="2">
    <source>
        <dbReference type="Proteomes" id="UP000784294"/>
    </source>
</evidence>
<organism evidence="1 2">
    <name type="scientific">Protopolystoma xenopodis</name>
    <dbReference type="NCBI Taxonomy" id="117903"/>
    <lineage>
        <taxon>Eukaryota</taxon>
        <taxon>Metazoa</taxon>
        <taxon>Spiralia</taxon>
        <taxon>Lophotrochozoa</taxon>
        <taxon>Platyhelminthes</taxon>
        <taxon>Monogenea</taxon>
        <taxon>Polyopisthocotylea</taxon>
        <taxon>Polystomatidea</taxon>
        <taxon>Polystomatidae</taxon>
        <taxon>Protopolystoma</taxon>
    </lineage>
</organism>
<name>A0A3S5FGG5_9PLAT</name>
<comment type="caution">
    <text evidence="1">The sequence shown here is derived from an EMBL/GenBank/DDBJ whole genome shotgun (WGS) entry which is preliminary data.</text>
</comment>
<gene>
    <name evidence="1" type="ORF">PXEA_LOCUS31455</name>
</gene>
<proteinExistence type="predicted"/>
<keyword evidence="2" id="KW-1185">Reference proteome</keyword>
<reference evidence="1" key="1">
    <citation type="submission" date="2018-11" db="EMBL/GenBank/DDBJ databases">
        <authorList>
            <consortium name="Pathogen Informatics"/>
        </authorList>
    </citation>
    <scope>NUCLEOTIDE SEQUENCE</scope>
</reference>
<protein>
    <submittedName>
        <fullName evidence="1">Uncharacterized protein</fullName>
    </submittedName>
</protein>
<dbReference type="Proteomes" id="UP000784294">
    <property type="component" value="Unassembled WGS sequence"/>
</dbReference>
<accession>A0A3S5FGG5</accession>